<reference evidence="2" key="1">
    <citation type="submission" date="2016-10" db="EMBL/GenBank/DDBJ databases">
        <authorList>
            <person name="Varghese N."/>
            <person name="Submissions S."/>
        </authorList>
    </citation>
    <scope>NUCLEOTIDE SEQUENCE [LARGE SCALE GENOMIC DNA]</scope>
    <source>
        <strain evidence="2">DSM 22427</strain>
    </source>
</reference>
<evidence type="ECO:0008006" key="3">
    <source>
        <dbReference type="Google" id="ProtNLM"/>
    </source>
</evidence>
<dbReference type="AlphaFoldDB" id="A0A1I6RLQ3"/>
<dbReference type="EMBL" id="FOZS01000002">
    <property type="protein sequence ID" value="SFS65530.1"/>
    <property type="molecule type" value="Genomic_DNA"/>
</dbReference>
<dbReference type="Proteomes" id="UP000199199">
    <property type="component" value="Unassembled WGS sequence"/>
</dbReference>
<dbReference type="InterPro" id="IPR036388">
    <property type="entry name" value="WH-like_DNA-bd_sf"/>
</dbReference>
<sequence length="97" mass="10534">MHPSSHRVIREIVVDVFRPMTAQLTTTTATNRAALPTELNSAQAKLVYLYLDATAGATIREVSDALSMKQMAALSVTKSLSTQGLIEKTGDEYVTVH</sequence>
<gene>
    <name evidence="1" type="ORF">SAMN04488556_1881</name>
</gene>
<evidence type="ECO:0000313" key="1">
    <source>
        <dbReference type="EMBL" id="SFS65530.1"/>
    </source>
</evidence>
<name>A0A1I6RLQ3_9EURY</name>
<organism evidence="1 2">
    <name type="scientific">Halostagnicola kamekurae</name>
    <dbReference type="NCBI Taxonomy" id="619731"/>
    <lineage>
        <taxon>Archaea</taxon>
        <taxon>Methanobacteriati</taxon>
        <taxon>Methanobacteriota</taxon>
        <taxon>Stenosarchaea group</taxon>
        <taxon>Halobacteria</taxon>
        <taxon>Halobacteriales</taxon>
        <taxon>Natrialbaceae</taxon>
        <taxon>Halostagnicola</taxon>
    </lineage>
</organism>
<keyword evidence="2" id="KW-1185">Reference proteome</keyword>
<proteinExistence type="predicted"/>
<dbReference type="Gene3D" id="1.10.10.10">
    <property type="entry name" value="Winged helix-like DNA-binding domain superfamily/Winged helix DNA-binding domain"/>
    <property type="match status" value="1"/>
</dbReference>
<evidence type="ECO:0000313" key="2">
    <source>
        <dbReference type="Proteomes" id="UP000199199"/>
    </source>
</evidence>
<protein>
    <recommendedName>
        <fullName evidence="3">Sugar-specific transcriptional regulator TrmB</fullName>
    </recommendedName>
</protein>
<accession>A0A1I6RLQ3</accession>